<name>A0A1A9UCX6_GLOAU</name>
<dbReference type="AlphaFoldDB" id="A0A1A9UCX6"/>
<organism evidence="1 2">
    <name type="scientific">Glossina austeni</name>
    <name type="common">Savannah tsetse fly</name>
    <dbReference type="NCBI Taxonomy" id="7395"/>
    <lineage>
        <taxon>Eukaryota</taxon>
        <taxon>Metazoa</taxon>
        <taxon>Ecdysozoa</taxon>
        <taxon>Arthropoda</taxon>
        <taxon>Hexapoda</taxon>
        <taxon>Insecta</taxon>
        <taxon>Pterygota</taxon>
        <taxon>Neoptera</taxon>
        <taxon>Endopterygota</taxon>
        <taxon>Diptera</taxon>
        <taxon>Brachycera</taxon>
        <taxon>Muscomorpha</taxon>
        <taxon>Hippoboscoidea</taxon>
        <taxon>Glossinidae</taxon>
        <taxon>Glossina</taxon>
    </lineage>
</organism>
<evidence type="ECO:0000313" key="1">
    <source>
        <dbReference type="EnsemblMetazoa" id="GAUT000298-PA"/>
    </source>
</evidence>
<keyword evidence="2" id="KW-1185">Reference proteome</keyword>
<protein>
    <submittedName>
        <fullName evidence="1">Uncharacterized protein</fullName>
    </submittedName>
</protein>
<sequence>MENRGLIFLVSAMISTYKSYGIPLIGVAKLELPLHQTIPILPNFTLGISEDSHKTTQEIESASQNSNENQLKTQLDNNYKYRENNPLQVLNITAPIPMQLPSVGLLINARLSKELPDIQESIDKTKSIELPGIGGEIGKKIPFVPAEVNVEVDEKPLNNLMEIVQTAPRNPMKNRVGTSLDSYYEQGENNLSHFFNIELPNVEVSALSETKTNFDKNSDKRNMKDVQVVTEQSEDHCLEIYYQHFDDHDCDCASWTLMDQSKILNKF</sequence>
<accession>A0A1A9UCX6</accession>
<proteinExistence type="predicted"/>
<reference evidence="1" key="1">
    <citation type="submission" date="2020-05" db="UniProtKB">
        <authorList>
            <consortium name="EnsemblMetazoa"/>
        </authorList>
    </citation>
    <scope>IDENTIFICATION</scope>
    <source>
        <strain evidence="1">TTRI</strain>
    </source>
</reference>
<dbReference type="EnsemblMetazoa" id="GAUT000298-RA">
    <property type="protein sequence ID" value="GAUT000298-PA"/>
    <property type="gene ID" value="GAUT000298"/>
</dbReference>
<dbReference type="VEuPathDB" id="VectorBase:GAUT000298"/>
<dbReference type="Proteomes" id="UP000078200">
    <property type="component" value="Unassembled WGS sequence"/>
</dbReference>
<evidence type="ECO:0000313" key="2">
    <source>
        <dbReference type="Proteomes" id="UP000078200"/>
    </source>
</evidence>